<feature type="domain" description="Fibronectin type-III" evidence="14">
    <location>
        <begin position="156"/>
        <end position="265"/>
    </location>
</feature>
<dbReference type="InterPro" id="IPR003595">
    <property type="entry name" value="Tyr_Pase_cat"/>
</dbReference>
<keyword evidence="4" id="KW-0677">Repeat</keyword>
<dbReference type="EMBL" id="LUCM01000071">
    <property type="protein sequence ID" value="KAA0201165.1"/>
    <property type="molecule type" value="Genomic_DNA"/>
</dbReference>
<dbReference type="PROSITE" id="PS50056">
    <property type="entry name" value="TYR_PHOSPHATASE_2"/>
    <property type="match status" value="1"/>
</dbReference>
<protein>
    <submittedName>
        <fullName evidence="15">Receptor-type tyrosine-protein phosphatase delta</fullName>
    </submittedName>
</protein>
<evidence type="ECO:0000256" key="10">
    <source>
        <dbReference type="SAM" id="MobiDB-lite"/>
    </source>
</evidence>
<dbReference type="Pfam" id="PF00041">
    <property type="entry name" value="fn3"/>
    <property type="match status" value="1"/>
</dbReference>
<sequence length="1327" mass="147954">TLTFLTFSRFSPKFLLFFSLTSEFGRVYQFEVAAYNGVDLGLPAQLNVSTPEDIPDNFPVQVRLNGLSATAIEVTWSPPLQQQWPGEILSYQVRYFQPNSPNTTEVITNTAEPRLRIQNLKERTFYTVMVRAITANGPGPWSMSSTIRTTAELPEPPSQITGIRINQRQIKVTWSTLPTGPKPVLPGQSQPQSPVPITGFRIYYSKNDNPQDLSTWQIVDVGPVTMATLDSLDPGSEYVIKIKSRGADRRYGRLSDPVVIQLLGSKSYTDEKNQPHRVHFEPRTLEVSSAMLDSSLAPANPGDFALGHLGVAEVQPQYSLVIDELEANTVYDVHIRPVYNGPTMGNMMESNSPMGRTSCRTLMLPPSNVPRPVPVAVKPQTGQVVIRVFRVSESLGRIRRYYLILSKSSAITASDGSLAVQETYWQNKLRDASHLWNPNTFIAAEYSQEVFVEPHLEILLSNPNYSRLRRQVPDITEAHMAAAEDNGFQSRSAVQSDAPASPAPDVLVYGRQLIRDEEYKAFVLACIYPNSEPTSSKYQKSYNSGLLDQTVSPKIGDEDTPSANLCTPSVWSVPFSPSQPITNPEVDSTSGNGATGTSTEPNARPRVDQAGGGIGSGGADMFTVSLIAVIVGLGIIAIVCIAVGCVMRRRRPKQLRNDMSITLVNSDNTLKTPLMNPKLSTFSESNGKVDSAQTGYQTPDSVPPTPTKVRSAVTAFHLPEHVAMLKANGAVEMAEEYESLETGVGLTWKHANLEVNRPKNRYANVVAYDHSRVLLSQIDDVIGSDYINANYIDGYKRSKAYIATQGPLPETFYDFWRMVWEQNSYVIVMMTRLEERARVKCDQYWPTRGVDTYTSPYQSKVNTGSKFKVSLKDTAEFAYYTLRTFQLERHDDEDDDDAAGVDLVQNQLNSRTDLAGSVGRGGRGGGRGSSGVESREIKQFQFTAWPDYGTPDHAQPLILFIRRVTQVRAHILHQIQQERLVNGDSVGSVRGTGVDLLRTNSPQPTSEIGPTIVHCSAGVGRTGAFIVIDSQLERLRHEKSVDIYGSVSRMRNQRNFMVQTEEQYTFLYDVFVEAATVNGTEVTAHGLYNHVVKLRQTAPNKSMGNGLQDSTIAGKLPLTCGQSGLEMEYDRLDVNLHNKKQFTSAVLPENRMKNRSFDILPYESNRVCLPLIRGLGGSDYINASFIDGYRKKRAYIATQTPLPNTVDDFWRLVWEHNSPIIVMLNEAPPPAHVQQDVYWPMERSTRYQHLLVEPMVEYNMPHFILREFRLTDTRDGQSRTLRQFQLHGWSNDQVVPKSAEAMIDLIGQVHKTQAQFGQDGPITVHCK</sequence>
<dbReference type="GO" id="GO:0004725">
    <property type="term" value="F:protein tyrosine phosphatase activity"/>
    <property type="evidence" value="ECO:0007669"/>
    <property type="project" value="InterPro"/>
</dbReference>
<keyword evidence="6" id="KW-0904">Protein phosphatase</keyword>
<evidence type="ECO:0000256" key="9">
    <source>
        <dbReference type="ARBA" id="ARBA00023180"/>
    </source>
</evidence>
<evidence type="ECO:0000256" key="6">
    <source>
        <dbReference type="ARBA" id="ARBA00022912"/>
    </source>
</evidence>
<keyword evidence="5" id="KW-0378">Hydrolase</keyword>
<feature type="domain" description="Fibronectin type-III" evidence="14">
    <location>
        <begin position="58"/>
        <end position="153"/>
    </location>
</feature>
<keyword evidence="3" id="KW-0732">Signal</keyword>
<dbReference type="PANTHER" id="PTHR46957:SF3">
    <property type="entry name" value="CYTOKINE RECEPTOR"/>
    <property type="match status" value="1"/>
</dbReference>
<accession>A0A8E0S443</accession>
<feature type="region of interest" description="Disordered" evidence="10">
    <location>
        <begin position="680"/>
        <end position="708"/>
    </location>
</feature>
<keyword evidence="9" id="KW-0325">Glycoprotein</keyword>
<evidence type="ECO:0000256" key="11">
    <source>
        <dbReference type="SAM" id="Phobius"/>
    </source>
</evidence>
<keyword evidence="2 11" id="KW-0812">Transmembrane</keyword>
<keyword evidence="16" id="KW-1185">Reference proteome</keyword>
<evidence type="ECO:0000256" key="5">
    <source>
        <dbReference type="ARBA" id="ARBA00022801"/>
    </source>
</evidence>
<keyword evidence="8 11" id="KW-0472">Membrane</keyword>
<dbReference type="PROSITE" id="PS50055">
    <property type="entry name" value="TYR_PHOSPHATASE_PTP"/>
    <property type="match status" value="2"/>
</dbReference>
<feature type="compositionally biased region" description="Polar residues" evidence="10">
    <location>
        <begin position="576"/>
        <end position="587"/>
    </location>
</feature>
<feature type="compositionally biased region" description="Polar residues" evidence="10">
    <location>
        <begin position="680"/>
        <end position="700"/>
    </location>
</feature>
<dbReference type="PANTHER" id="PTHR46957">
    <property type="entry name" value="CYTOKINE RECEPTOR"/>
    <property type="match status" value="1"/>
</dbReference>
<evidence type="ECO:0000313" key="15">
    <source>
        <dbReference type="EMBL" id="KAA0201165.1"/>
    </source>
</evidence>
<dbReference type="GO" id="GO:0016020">
    <property type="term" value="C:membrane"/>
    <property type="evidence" value="ECO:0007669"/>
    <property type="project" value="UniProtKB-SubCell"/>
</dbReference>
<feature type="region of interest" description="Disordered" evidence="10">
    <location>
        <begin position="576"/>
        <end position="607"/>
    </location>
</feature>
<feature type="transmembrane region" description="Helical" evidence="11">
    <location>
        <begin position="626"/>
        <end position="647"/>
    </location>
</feature>
<evidence type="ECO:0000256" key="4">
    <source>
        <dbReference type="ARBA" id="ARBA00022737"/>
    </source>
</evidence>
<feature type="non-terminal residue" evidence="15">
    <location>
        <position position="1"/>
    </location>
</feature>
<dbReference type="OrthoDB" id="10253954at2759"/>
<dbReference type="PRINTS" id="PR00700">
    <property type="entry name" value="PRTYPHPHTASE"/>
</dbReference>
<dbReference type="Proteomes" id="UP000728185">
    <property type="component" value="Unassembled WGS sequence"/>
</dbReference>
<evidence type="ECO:0000256" key="7">
    <source>
        <dbReference type="ARBA" id="ARBA00022989"/>
    </source>
</evidence>
<dbReference type="SUPFAM" id="SSF52799">
    <property type="entry name" value="(Phosphotyrosine protein) phosphatases II"/>
    <property type="match status" value="2"/>
</dbReference>
<feature type="domain" description="Tyrosine specific protein phosphatases" evidence="13">
    <location>
        <begin position="991"/>
        <end position="1065"/>
    </location>
</feature>
<reference evidence="15" key="1">
    <citation type="submission" date="2019-05" db="EMBL/GenBank/DDBJ databases">
        <title>Annotation for the trematode Fasciolopsis buski.</title>
        <authorList>
            <person name="Choi Y.-J."/>
        </authorList>
    </citation>
    <scope>NUCLEOTIDE SEQUENCE</scope>
    <source>
        <strain evidence="15">HT</strain>
        <tissue evidence="15">Whole worm</tissue>
    </source>
</reference>
<proteinExistence type="predicted"/>
<evidence type="ECO:0000313" key="16">
    <source>
        <dbReference type="Proteomes" id="UP000728185"/>
    </source>
</evidence>
<evidence type="ECO:0000259" key="13">
    <source>
        <dbReference type="PROSITE" id="PS50056"/>
    </source>
</evidence>
<dbReference type="InterPro" id="IPR036116">
    <property type="entry name" value="FN3_sf"/>
</dbReference>
<feature type="compositionally biased region" description="Low complexity" evidence="10">
    <location>
        <begin position="588"/>
        <end position="599"/>
    </location>
</feature>
<evidence type="ECO:0000259" key="12">
    <source>
        <dbReference type="PROSITE" id="PS50055"/>
    </source>
</evidence>
<organism evidence="15 16">
    <name type="scientific">Fasciolopsis buskii</name>
    <dbReference type="NCBI Taxonomy" id="27845"/>
    <lineage>
        <taxon>Eukaryota</taxon>
        <taxon>Metazoa</taxon>
        <taxon>Spiralia</taxon>
        <taxon>Lophotrochozoa</taxon>
        <taxon>Platyhelminthes</taxon>
        <taxon>Trematoda</taxon>
        <taxon>Digenea</taxon>
        <taxon>Plagiorchiida</taxon>
        <taxon>Echinostomata</taxon>
        <taxon>Echinostomatoidea</taxon>
        <taxon>Fasciolidae</taxon>
        <taxon>Fasciolopsis</taxon>
    </lineage>
</organism>
<dbReference type="Gene3D" id="2.60.40.10">
    <property type="entry name" value="Immunoglobulins"/>
    <property type="match status" value="2"/>
</dbReference>
<comment type="subcellular location">
    <subcellularLocation>
        <location evidence="1">Membrane</location>
        <topology evidence="1">Single-pass membrane protein</topology>
    </subcellularLocation>
</comment>
<dbReference type="SUPFAM" id="SSF49265">
    <property type="entry name" value="Fibronectin type III"/>
    <property type="match status" value="2"/>
</dbReference>
<feature type="compositionally biased region" description="Gly residues" evidence="10">
    <location>
        <begin position="918"/>
        <end position="929"/>
    </location>
</feature>
<comment type="caution">
    <text evidence="15">The sequence shown here is derived from an EMBL/GenBank/DDBJ whole genome shotgun (WGS) entry which is preliminary data.</text>
</comment>
<dbReference type="FunFam" id="2.60.40.10:FF:000028">
    <property type="entry name" value="Neuronal cell adhesion molecule"/>
    <property type="match status" value="1"/>
</dbReference>
<dbReference type="InterPro" id="IPR016130">
    <property type="entry name" value="Tyr_Pase_AS"/>
</dbReference>
<evidence type="ECO:0000259" key="14">
    <source>
        <dbReference type="PROSITE" id="PS50853"/>
    </source>
</evidence>
<gene>
    <name evidence="15" type="ORF">FBUS_02167</name>
</gene>
<dbReference type="CDD" id="cd00063">
    <property type="entry name" value="FN3"/>
    <property type="match status" value="2"/>
</dbReference>
<evidence type="ECO:0000256" key="2">
    <source>
        <dbReference type="ARBA" id="ARBA00022692"/>
    </source>
</evidence>
<feature type="domain" description="Tyrosine-protein phosphatase" evidence="12">
    <location>
        <begin position="1125"/>
        <end position="1327"/>
    </location>
</feature>
<evidence type="ECO:0000256" key="3">
    <source>
        <dbReference type="ARBA" id="ARBA00022729"/>
    </source>
</evidence>
<dbReference type="PROSITE" id="PS00383">
    <property type="entry name" value="TYR_PHOSPHATASE_1"/>
    <property type="match status" value="1"/>
</dbReference>
<keyword evidence="15" id="KW-0675">Receptor</keyword>
<feature type="region of interest" description="Disordered" evidence="10">
    <location>
        <begin position="912"/>
        <end position="933"/>
    </location>
</feature>
<dbReference type="Gene3D" id="3.90.190.10">
    <property type="entry name" value="Protein tyrosine phosphatase superfamily"/>
    <property type="match status" value="2"/>
</dbReference>
<dbReference type="InterPro" id="IPR029021">
    <property type="entry name" value="Prot-tyrosine_phosphatase-like"/>
</dbReference>
<dbReference type="Pfam" id="PF00102">
    <property type="entry name" value="Y_phosphatase"/>
    <property type="match status" value="2"/>
</dbReference>
<dbReference type="InterPro" id="IPR050713">
    <property type="entry name" value="RTP_Phos/Ushers"/>
</dbReference>
<keyword evidence="7 11" id="KW-1133">Transmembrane helix</keyword>
<evidence type="ECO:0000256" key="1">
    <source>
        <dbReference type="ARBA" id="ARBA00004167"/>
    </source>
</evidence>
<dbReference type="InterPro" id="IPR003961">
    <property type="entry name" value="FN3_dom"/>
</dbReference>
<dbReference type="SMART" id="SM00194">
    <property type="entry name" value="PTPc"/>
    <property type="match status" value="2"/>
</dbReference>
<name>A0A8E0S443_9TREM</name>
<feature type="domain" description="Tyrosine-protein phosphatase" evidence="12">
    <location>
        <begin position="733"/>
        <end position="1074"/>
    </location>
</feature>
<dbReference type="SMART" id="SM00404">
    <property type="entry name" value="PTPc_motif"/>
    <property type="match status" value="1"/>
</dbReference>
<evidence type="ECO:0000256" key="8">
    <source>
        <dbReference type="ARBA" id="ARBA00023136"/>
    </source>
</evidence>
<dbReference type="PROSITE" id="PS50853">
    <property type="entry name" value="FN3"/>
    <property type="match status" value="2"/>
</dbReference>
<dbReference type="SMART" id="SM00060">
    <property type="entry name" value="FN3"/>
    <property type="match status" value="2"/>
</dbReference>
<dbReference type="InterPro" id="IPR013783">
    <property type="entry name" value="Ig-like_fold"/>
</dbReference>
<dbReference type="InterPro" id="IPR000242">
    <property type="entry name" value="PTP_cat"/>
</dbReference>
<dbReference type="InterPro" id="IPR000387">
    <property type="entry name" value="Tyr_Pase_dom"/>
</dbReference>